<dbReference type="PANTHER" id="PTHR30111:SF1">
    <property type="entry name" value="33 KDA CHAPERONIN"/>
    <property type="match status" value="1"/>
</dbReference>
<evidence type="ECO:0000313" key="8">
    <source>
        <dbReference type="Proteomes" id="UP000824089"/>
    </source>
</evidence>
<name>A0A9D1I834_9CLOT</name>
<dbReference type="GO" id="GO:0042026">
    <property type="term" value="P:protein refolding"/>
    <property type="evidence" value="ECO:0007669"/>
    <property type="project" value="TreeGrafter"/>
</dbReference>
<dbReference type="CDD" id="cd00498">
    <property type="entry name" value="Hsp33"/>
    <property type="match status" value="1"/>
</dbReference>
<reference evidence="7" key="1">
    <citation type="submission" date="2020-10" db="EMBL/GenBank/DDBJ databases">
        <authorList>
            <person name="Gilroy R."/>
        </authorList>
    </citation>
    <scope>NUCLEOTIDE SEQUENCE</scope>
    <source>
        <strain evidence="7">CHK195-4489</strain>
    </source>
</reference>
<keyword evidence="1 6" id="KW-0963">Cytoplasm</keyword>
<dbReference type="EMBL" id="DVMM01000001">
    <property type="protein sequence ID" value="HIU28665.1"/>
    <property type="molecule type" value="Genomic_DNA"/>
</dbReference>
<evidence type="ECO:0000256" key="5">
    <source>
        <dbReference type="ARBA" id="ARBA00023284"/>
    </source>
</evidence>
<dbReference type="GO" id="GO:0005737">
    <property type="term" value="C:cytoplasm"/>
    <property type="evidence" value="ECO:0007669"/>
    <property type="project" value="UniProtKB-SubCell"/>
</dbReference>
<protein>
    <recommendedName>
        <fullName evidence="6">33 kDa chaperonin</fullName>
    </recommendedName>
    <alternativeName>
        <fullName evidence="6">Heat shock protein 33 homolog</fullName>
        <shortName evidence="6">HSP33</shortName>
    </alternativeName>
</protein>
<keyword evidence="5 6" id="KW-0676">Redox-active center</keyword>
<reference evidence="7" key="2">
    <citation type="journal article" date="2021" name="PeerJ">
        <title>Extensive microbial diversity within the chicken gut microbiome revealed by metagenomics and culture.</title>
        <authorList>
            <person name="Gilroy R."/>
            <person name="Ravi A."/>
            <person name="Getino M."/>
            <person name="Pursley I."/>
            <person name="Horton D.L."/>
            <person name="Alikhan N.F."/>
            <person name="Baker D."/>
            <person name="Gharbi K."/>
            <person name="Hall N."/>
            <person name="Watson M."/>
            <person name="Adriaenssens E.M."/>
            <person name="Foster-Nyarko E."/>
            <person name="Jarju S."/>
            <person name="Secka A."/>
            <person name="Antonio M."/>
            <person name="Oren A."/>
            <person name="Chaudhuri R.R."/>
            <person name="La Ragione R."/>
            <person name="Hildebrand F."/>
            <person name="Pallen M.J."/>
        </authorList>
    </citation>
    <scope>NUCLEOTIDE SEQUENCE</scope>
    <source>
        <strain evidence="7">CHK195-4489</strain>
    </source>
</reference>
<dbReference type="Pfam" id="PF01430">
    <property type="entry name" value="HSP33"/>
    <property type="match status" value="1"/>
</dbReference>
<dbReference type="GO" id="GO:0051082">
    <property type="term" value="F:unfolded protein binding"/>
    <property type="evidence" value="ECO:0007669"/>
    <property type="project" value="UniProtKB-UniRule"/>
</dbReference>
<evidence type="ECO:0000256" key="6">
    <source>
        <dbReference type="HAMAP-Rule" id="MF_00117"/>
    </source>
</evidence>
<dbReference type="InterPro" id="IPR016154">
    <property type="entry name" value="Heat_shock_Hsp33_C"/>
</dbReference>
<gene>
    <name evidence="6 7" type="primary">hslO</name>
    <name evidence="7" type="ORF">IAD50_00030</name>
</gene>
<dbReference type="NCBIfam" id="NF001033">
    <property type="entry name" value="PRK00114.1"/>
    <property type="match status" value="1"/>
</dbReference>
<feature type="disulfide bond" description="Redox-active" evidence="6">
    <location>
        <begin position="255"/>
        <end position="257"/>
    </location>
</feature>
<dbReference type="InterPro" id="IPR016153">
    <property type="entry name" value="Heat_shock_Hsp33_N"/>
</dbReference>
<dbReference type="SUPFAM" id="SSF118352">
    <property type="entry name" value="HSP33 redox switch-like"/>
    <property type="match status" value="1"/>
</dbReference>
<proteinExistence type="inferred from homology"/>
<comment type="PTM">
    <text evidence="6">Under oxidizing conditions two disulfide bonds are formed involving the reactive cysteines. Under reducing conditions zinc is bound to the reactive cysteines and the protein is inactive.</text>
</comment>
<keyword evidence="4 6" id="KW-0143">Chaperone</keyword>
<organism evidence="7 8">
    <name type="scientific">Candidatus Egerieisoma faecipullorum</name>
    <dbReference type="NCBI Taxonomy" id="2840963"/>
    <lineage>
        <taxon>Bacteria</taxon>
        <taxon>Bacillati</taxon>
        <taxon>Bacillota</taxon>
        <taxon>Clostridia</taxon>
        <taxon>Eubacteriales</taxon>
        <taxon>Clostridiaceae</taxon>
        <taxon>Clostridiaceae incertae sedis</taxon>
        <taxon>Candidatus Egerieisoma</taxon>
    </lineage>
</organism>
<keyword evidence="2 6" id="KW-0862">Zinc</keyword>
<evidence type="ECO:0000256" key="4">
    <source>
        <dbReference type="ARBA" id="ARBA00023186"/>
    </source>
</evidence>
<dbReference type="HAMAP" id="MF_00117">
    <property type="entry name" value="HslO"/>
    <property type="match status" value="1"/>
</dbReference>
<comment type="function">
    <text evidence="6">Redox regulated molecular chaperone. Protects both thermally unfolding and oxidatively damaged proteins from irreversible aggregation. Plays an important role in the bacterial defense system toward oxidative stress.</text>
</comment>
<evidence type="ECO:0000256" key="1">
    <source>
        <dbReference type="ARBA" id="ARBA00022490"/>
    </source>
</evidence>
<comment type="caution">
    <text evidence="7">The sequence shown here is derived from an EMBL/GenBank/DDBJ whole genome shotgun (WGS) entry which is preliminary data.</text>
</comment>
<evidence type="ECO:0000313" key="7">
    <source>
        <dbReference type="EMBL" id="HIU28665.1"/>
    </source>
</evidence>
<dbReference type="SUPFAM" id="SSF64397">
    <property type="entry name" value="Hsp33 domain"/>
    <property type="match status" value="1"/>
</dbReference>
<evidence type="ECO:0000256" key="2">
    <source>
        <dbReference type="ARBA" id="ARBA00022833"/>
    </source>
</evidence>
<dbReference type="Proteomes" id="UP000824089">
    <property type="component" value="Unassembled WGS sequence"/>
</dbReference>
<keyword evidence="3 6" id="KW-1015">Disulfide bond</keyword>
<dbReference type="PANTHER" id="PTHR30111">
    <property type="entry name" value="33 KDA CHAPERONIN"/>
    <property type="match status" value="1"/>
</dbReference>
<dbReference type="AlphaFoldDB" id="A0A9D1I834"/>
<comment type="similarity">
    <text evidence="6">Belongs to the HSP33 family.</text>
</comment>
<evidence type="ECO:0000256" key="3">
    <source>
        <dbReference type="ARBA" id="ARBA00023157"/>
    </source>
</evidence>
<dbReference type="PIRSF" id="PIRSF005261">
    <property type="entry name" value="Heat_shock_Hsp33"/>
    <property type="match status" value="1"/>
</dbReference>
<feature type="disulfide bond" description="Redox-active" evidence="6">
    <location>
        <begin position="288"/>
        <end position="291"/>
    </location>
</feature>
<comment type="subcellular location">
    <subcellularLocation>
        <location evidence="6">Cytoplasm</location>
    </subcellularLocation>
</comment>
<accession>A0A9D1I834</accession>
<dbReference type="InterPro" id="IPR000397">
    <property type="entry name" value="Heat_shock_Hsp33"/>
</dbReference>
<dbReference type="GO" id="GO:0044183">
    <property type="term" value="F:protein folding chaperone"/>
    <property type="evidence" value="ECO:0007669"/>
    <property type="project" value="TreeGrafter"/>
</dbReference>
<dbReference type="Gene3D" id="3.55.30.10">
    <property type="entry name" value="Hsp33 domain"/>
    <property type="match status" value="1"/>
</dbReference>
<sequence>MKQAEQTGDFLISGTAADGCLRIIGAETTAAVNHAQSIHHAAPTAAAALGRVLTGAILMAKELKNDADRLTLQVKGRGPIGGITAVSRIFTRNGAAGNLDGIFVKGYAENPYADLPLRASDGKLDVGGLVGKGFLSVILDLGLKEPYTGSVPLQSGEIAEDLSYYYAVSKQVPAAVSLGVLIDRDLSIRKAGGFLLQLLPGAPDKLITELEARISNMPSVTTLLNAGASMENILEDIAAGYAPELSSKIPCAYSCDCSRTRMEQALCSIGKEELRTILEEDHGAEICCHFCGMKYEFSEKELESLL</sequence>
<dbReference type="Gene3D" id="3.90.1280.10">
    <property type="entry name" value="HSP33 redox switch-like"/>
    <property type="match status" value="1"/>
</dbReference>